<accession>A0A6M2EAA8</accession>
<sequence>MSQVQCPHHVIFCSQGCVTSYLFVCVCHDIRSFPLVKINLKLSASDTLCPIISLHHHTTIADTSATSSPCQNYLFNAMTITYMVTENATLISHQRLLFYLAATKQLSPSPQQVHFLLANIISMISSFSVNCIASPP</sequence>
<dbReference type="EMBL" id="GILB01001790">
    <property type="protein sequence ID" value="NUU82123.1"/>
    <property type="molecule type" value="Transcribed_RNA"/>
</dbReference>
<name>A0A6M2EAA8_9ROSI</name>
<evidence type="ECO:0000313" key="1">
    <source>
        <dbReference type="EMBL" id="NUU82123.1"/>
    </source>
</evidence>
<dbReference type="AlphaFoldDB" id="A0A6M2EAA8"/>
<organism evidence="1">
    <name type="scientific">Populus davidiana</name>
    <dbReference type="NCBI Taxonomy" id="266767"/>
    <lineage>
        <taxon>Eukaryota</taxon>
        <taxon>Viridiplantae</taxon>
        <taxon>Streptophyta</taxon>
        <taxon>Embryophyta</taxon>
        <taxon>Tracheophyta</taxon>
        <taxon>Spermatophyta</taxon>
        <taxon>Magnoliopsida</taxon>
        <taxon>eudicotyledons</taxon>
        <taxon>Gunneridae</taxon>
        <taxon>Pentapetalae</taxon>
        <taxon>rosids</taxon>
        <taxon>fabids</taxon>
        <taxon>Malpighiales</taxon>
        <taxon>Salicaceae</taxon>
        <taxon>Saliceae</taxon>
        <taxon>Populus</taxon>
    </lineage>
</organism>
<protein>
    <submittedName>
        <fullName evidence="1">Uncharacterized protein</fullName>
    </submittedName>
</protein>
<reference evidence="1" key="1">
    <citation type="submission" date="2020-03" db="EMBL/GenBank/DDBJ databases">
        <authorList>
            <person name="Zhang R."/>
        </authorList>
    </citation>
    <scope>NUCLEOTIDE SEQUENCE</scope>
</reference>
<proteinExistence type="predicted"/>